<evidence type="ECO:0000313" key="5">
    <source>
        <dbReference type="EMBL" id="PEH89706.1"/>
    </source>
</evidence>
<dbReference type="InterPro" id="IPR036866">
    <property type="entry name" value="RibonucZ/Hydroxyglut_hydro"/>
</dbReference>
<protein>
    <submittedName>
        <fullName evidence="5">MBL fold metallo-hydrolase</fullName>
    </submittedName>
</protein>
<evidence type="ECO:0000256" key="1">
    <source>
        <dbReference type="ARBA" id="ARBA00022801"/>
    </source>
</evidence>
<proteinExistence type="predicted"/>
<dbReference type="SMART" id="SM00849">
    <property type="entry name" value="Lactamase_B"/>
    <property type="match status" value="1"/>
</dbReference>
<dbReference type="PANTHER" id="PTHR11203:SF37">
    <property type="entry name" value="INTEGRATOR COMPLEX SUBUNIT 11"/>
    <property type="match status" value="1"/>
</dbReference>
<feature type="domain" description="Beta-Casp" evidence="4">
    <location>
        <begin position="266"/>
        <end position="391"/>
    </location>
</feature>
<dbReference type="Gene3D" id="3.40.50.10890">
    <property type="match status" value="1"/>
</dbReference>
<keyword evidence="1 5" id="KW-0378">Hydrolase</keyword>
<reference evidence="6" key="1">
    <citation type="submission" date="2017-09" db="EMBL/GenBank/DDBJ databases">
        <title>FDA dAtabase for Regulatory Grade micrObial Sequences (FDA-ARGOS): Supporting development and validation of Infectious Disease Dx tests.</title>
        <authorList>
            <person name="Minogue T."/>
            <person name="Wolcott M."/>
            <person name="Wasieloski L."/>
            <person name="Aguilar W."/>
            <person name="Moore D."/>
            <person name="Tallon L."/>
            <person name="Sadzewicz L."/>
            <person name="Ott S."/>
            <person name="Zhao X."/>
            <person name="Nagaraj S."/>
            <person name="Vavikolanu K."/>
            <person name="Aluvathingal J."/>
            <person name="Nadendla S."/>
            <person name="Sichtig H."/>
        </authorList>
    </citation>
    <scope>NUCLEOTIDE SEQUENCE [LARGE SCALE GENOMIC DNA]</scope>
    <source>
        <strain evidence="6">FDAARGOS_394</strain>
    </source>
</reference>
<feature type="compositionally biased region" description="Basic residues" evidence="2">
    <location>
        <begin position="112"/>
        <end position="121"/>
    </location>
</feature>
<feature type="region of interest" description="Disordered" evidence="2">
    <location>
        <begin position="112"/>
        <end position="134"/>
    </location>
</feature>
<dbReference type="Pfam" id="PF07521">
    <property type="entry name" value="RMMBL"/>
    <property type="match status" value="1"/>
</dbReference>
<dbReference type="SUPFAM" id="SSF56281">
    <property type="entry name" value="Metallo-hydrolase/oxidoreductase"/>
    <property type="match status" value="1"/>
</dbReference>
<dbReference type="PANTHER" id="PTHR11203">
    <property type="entry name" value="CLEAVAGE AND POLYADENYLATION SPECIFICITY FACTOR FAMILY MEMBER"/>
    <property type="match status" value="1"/>
</dbReference>
<feature type="compositionally biased region" description="Basic and acidic residues" evidence="2">
    <location>
        <begin position="122"/>
        <end position="133"/>
    </location>
</feature>
<dbReference type="GeneID" id="80801900"/>
<gene>
    <name evidence="5" type="ORF">CRM82_14850</name>
</gene>
<dbReference type="EMBL" id="PDEA01000001">
    <property type="protein sequence ID" value="PEH89706.1"/>
    <property type="molecule type" value="Genomic_DNA"/>
</dbReference>
<organism evidence="5 6">
    <name type="scientific">Comamonas terrigena</name>
    <dbReference type="NCBI Taxonomy" id="32013"/>
    <lineage>
        <taxon>Bacteria</taxon>
        <taxon>Pseudomonadati</taxon>
        <taxon>Pseudomonadota</taxon>
        <taxon>Betaproteobacteria</taxon>
        <taxon>Burkholderiales</taxon>
        <taxon>Comamonadaceae</taxon>
        <taxon>Comamonas</taxon>
    </lineage>
</organism>
<dbReference type="InterPro" id="IPR001279">
    <property type="entry name" value="Metallo-B-lactamas"/>
</dbReference>
<dbReference type="GO" id="GO:0016787">
    <property type="term" value="F:hydrolase activity"/>
    <property type="evidence" value="ECO:0007669"/>
    <property type="project" value="UniProtKB-KW"/>
</dbReference>
<dbReference type="AlphaFoldDB" id="A0A2A7UWX9"/>
<dbReference type="Gene3D" id="3.60.15.10">
    <property type="entry name" value="Ribonuclease Z/Hydroxyacylglutathione hydrolase-like"/>
    <property type="match status" value="1"/>
</dbReference>
<evidence type="ECO:0000256" key="2">
    <source>
        <dbReference type="SAM" id="MobiDB-lite"/>
    </source>
</evidence>
<dbReference type="InterPro" id="IPR011108">
    <property type="entry name" value="RMMBL"/>
</dbReference>
<dbReference type="SMART" id="SM01027">
    <property type="entry name" value="Beta-Casp"/>
    <property type="match status" value="1"/>
</dbReference>
<dbReference type="Pfam" id="PF10996">
    <property type="entry name" value="Beta-Casp"/>
    <property type="match status" value="1"/>
</dbReference>
<dbReference type="InterPro" id="IPR050698">
    <property type="entry name" value="MBL"/>
</dbReference>
<evidence type="ECO:0000259" key="4">
    <source>
        <dbReference type="SMART" id="SM01027"/>
    </source>
</evidence>
<dbReference type="RefSeq" id="WP_066532816.1">
    <property type="nucleotide sequence ID" value="NZ_DALZSI010000029.1"/>
</dbReference>
<dbReference type="OrthoDB" id="9803916at2"/>
<sequence>MQITFYGAAQTVTGSCFLVELGDCRFLIDCGMAQGGHGAQEHNQQAFGFDPRRIDFVLLTHAHIDHSGLLPKLAARGFRGPIYATAATADLLDVLLKDSAHIQMMEVERQQRRAQKSVGKHAAREPRHGREPALEPPLYTVQDAELAVSLVQAKPYNQTFSPHPAVKVRMRDAGHILGSAILEIWLSDALGGTRKLVASGDLGQPGRPILRDPTPIADADVLLIESTYGDRLHKDSSSTLEELVEVVNRTVPRGNVVIPAFAVGRTQELLYHFAQLATQQRLAPMEIFVDSPMAVTATAITLKHFAAFDAETRQLLGSPQRLAQWRQLHFISDVEDSIKLNRIKSGAVILSASGMCDAGRVLHHLHNNLGRAECAVLICGFQAAGSLGRRLVDGEKRVRLMGDDIAVRASVHTLGGFSAHADQKALLDWAGAFTQAPKQTFVVHGEAKSATALSERLQALPGWGQVTIPALGNSYRL</sequence>
<dbReference type="Proteomes" id="UP000220246">
    <property type="component" value="Unassembled WGS sequence"/>
</dbReference>
<dbReference type="GO" id="GO:0004521">
    <property type="term" value="F:RNA endonuclease activity"/>
    <property type="evidence" value="ECO:0007669"/>
    <property type="project" value="TreeGrafter"/>
</dbReference>
<evidence type="ECO:0000313" key="6">
    <source>
        <dbReference type="Proteomes" id="UP000220246"/>
    </source>
</evidence>
<dbReference type="Pfam" id="PF00753">
    <property type="entry name" value="Lactamase_B"/>
    <property type="match status" value="1"/>
</dbReference>
<dbReference type="STRING" id="1219032.GCA_001515545_00329"/>
<feature type="domain" description="Metallo-beta-lactamase" evidence="3">
    <location>
        <begin position="13"/>
        <end position="261"/>
    </location>
</feature>
<dbReference type="InterPro" id="IPR022712">
    <property type="entry name" value="Beta_Casp"/>
</dbReference>
<dbReference type="CDD" id="cd16295">
    <property type="entry name" value="TTHA0252-CPSF-like_MBL-fold"/>
    <property type="match status" value="1"/>
</dbReference>
<evidence type="ECO:0000259" key="3">
    <source>
        <dbReference type="SMART" id="SM00849"/>
    </source>
</evidence>
<keyword evidence="6" id="KW-1185">Reference proteome</keyword>
<name>A0A2A7UWX9_COMTR</name>
<accession>A0A2A7UWX9</accession>
<comment type="caution">
    <text evidence="5">The sequence shown here is derived from an EMBL/GenBank/DDBJ whole genome shotgun (WGS) entry which is preliminary data.</text>
</comment>